<gene>
    <name evidence="1" type="ORF">HYN43_006910</name>
</gene>
<dbReference type="EMBL" id="CP032869">
    <property type="protein sequence ID" value="AYL95042.1"/>
    <property type="molecule type" value="Genomic_DNA"/>
</dbReference>
<evidence type="ECO:0000313" key="2">
    <source>
        <dbReference type="Proteomes" id="UP000270046"/>
    </source>
</evidence>
<protein>
    <submittedName>
        <fullName evidence="1">Uncharacterized protein</fullName>
    </submittedName>
</protein>
<name>A0A494VVM1_9SPHI</name>
<reference evidence="1 2" key="1">
    <citation type="submission" date="2018-10" db="EMBL/GenBank/DDBJ databases">
        <title>Genome sequencing of Mucilaginibacter sp. HYN0043.</title>
        <authorList>
            <person name="Kim M."/>
            <person name="Yi H."/>
        </authorList>
    </citation>
    <scope>NUCLEOTIDE SEQUENCE [LARGE SCALE GENOMIC DNA]</scope>
    <source>
        <strain evidence="1 2">HYN0043</strain>
    </source>
</reference>
<sequence>MTAEIRITPSEQKNNTLTCRSCKSELSRIPRSGFVKFFLFGMPVKKYICYKCSRKTYRWASPK</sequence>
<organism evidence="1 2">
    <name type="scientific">Mucilaginibacter celer</name>
    <dbReference type="NCBI Taxonomy" id="2305508"/>
    <lineage>
        <taxon>Bacteria</taxon>
        <taxon>Pseudomonadati</taxon>
        <taxon>Bacteroidota</taxon>
        <taxon>Sphingobacteriia</taxon>
        <taxon>Sphingobacteriales</taxon>
        <taxon>Sphingobacteriaceae</taxon>
        <taxon>Mucilaginibacter</taxon>
    </lineage>
</organism>
<dbReference type="RefSeq" id="WP_119408746.1">
    <property type="nucleotide sequence ID" value="NZ_CP032869.1"/>
</dbReference>
<keyword evidence="2" id="KW-1185">Reference proteome</keyword>
<accession>A0A494VVM1</accession>
<dbReference type="Proteomes" id="UP000270046">
    <property type="component" value="Chromosome"/>
</dbReference>
<dbReference type="KEGG" id="muh:HYN43_006910"/>
<evidence type="ECO:0000313" key="1">
    <source>
        <dbReference type="EMBL" id="AYL95042.1"/>
    </source>
</evidence>
<dbReference type="AlphaFoldDB" id="A0A494VVM1"/>
<proteinExistence type="predicted"/>
<dbReference type="OrthoDB" id="673504at2"/>